<dbReference type="GO" id="GO:0006633">
    <property type="term" value="P:fatty acid biosynthetic process"/>
    <property type="evidence" value="ECO:0007669"/>
    <property type="project" value="TreeGrafter"/>
</dbReference>
<feature type="domain" description="CoA carboxyltransferase N-terminal" evidence="2">
    <location>
        <begin position="1"/>
        <end position="249"/>
    </location>
</feature>
<dbReference type="GO" id="GO:0003989">
    <property type="term" value="F:acetyl-CoA carboxylase activity"/>
    <property type="evidence" value="ECO:0007669"/>
    <property type="project" value="TreeGrafter"/>
</dbReference>
<dbReference type="GO" id="GO:2001295">
    <property type="term" value="P:malonyl-CoA biosynthetic process"/>
    <property type="evidence" value="ECO:0007669"/>
    <property type="project" value="TreeGrafter"/>
</dbReference>
<dbReference type="EMBL" id="AP014809">
    <property type="protein sequence ID" value="BAU88663.1"/>
    <property type="molecule type" value="Genomic_DNA"/>
</dbReference>
<proteinExistence type="predicted"/>
<sequence>MSERIIDPASRGWATSWYEASARARIDGLLDAGSFREVIGPEQRRMSPHLPLFDLPRAFDDGMIVGSGRLDGKPVLVAAQEGRFMGGAFGEVHGAKLVGLLRAALMLKPDAVLILFDTGGVRLQEANAGETAIAEVMRAITEVRAAGVPVIGLIGGRAGAYGGGGLIAGTCSHLVVSEGGRISVSGPEVIETNKGAEEFDSRDRALVWRTMGGKHRRLTGGADAYADDTVAAFRQAALDGIGRAPAFDLATLEAEQKRLEERLARFGDCRDAVEIWARLGVNNPEAVPALTTADFDALLANLGETTHDAR</sequence>
<dbReference type="Gene3D" id="3.90.226.10">
    <property type="entry name" value="2-enoyl-CoA Hydratase, Chain A, domain 1"/>
    <property type="match status" value="1"/>
</dbReference>
<evidence type="ECO:0000259" key="2">
    <source>
        <dbReference type="PROSITE" id="PS50980"/>
    </source>
</evidence>
<dbReference type="Pfam" id="PF01039">
    <property type="entry name" value="Carboxyl_trans"/>
    <property type="match status" value="1"/>
</dbReference>
<evidence type="ECO:0000256" key="1">
    <source>
        <dbReference type="ARBA" id="ARBA00022679"/>
    </source>
</evidence>
<dbReference type="NCBIfam" id="TIGR03133">
    <property type="entry name" value="malonate_beta"/>
    <property type="match status" value="1"/>
</dbReference>
<evidence type="ECO:0000313" key="3">
    <source>
        <dbReference type="EMBL" id="BAU88663.1"/>
    </source>
</evidence>
<protein>
    <submittedName>
        <fullName evidence="3">Malonate decarboxylase subunit beta</fullName>
    </submittedName>
</protein>
<dbReference type="AlphaFoldDB" id="A0A169QBQ6"/>
<dbReference type="GO" id="GO:0005975">
    <property type="term" value="P:carbohydrate metabolic process"/>
    <property type="evidence" value="ECO:0007669"/>
    <property type="project" value="InterPro"/>
</dbReference>
<dbReference type="PANTHER" id="PTHR42995">
    <property type="entry name" value="ACETYL-COENZYME A CARBOXYLASE CARBOXYL TRANSFERASE SUBUNIT BETA, CHLOROPLASTIC"/>
    <property type="match status" value="1"/>
</dbReference>
<dbReference type="InterPro" id="IPR017556">
    <property type="entry name" value="Malonate_beta"/>
</dbReference>
<dbReference type="GO" id="GO:0016831">
    <property type="term" value="F:carboxy-lyase activity"/>
    <property type="evidence" value="ECO:0007669"/>
    <property type="project" value="InterPro"/>
</dbReference>
<reference evidence="3 4" key="1">
    <citation type="journal article" date="2016" name="Genome Announc.">
        <title>Complete Genome Sequence of Methylobacterium populi P-1M, Isolated from Pink-Pigmented Household Biofilm.</title>
        <authorList>
            <person name="Morohoshi T."/>
            <person name="Ikeda T."/>
        </authorList>
    </citation>
    <scope>NUCLEOTIDE SEQUENCE [LARGE SCALE GENOMIC DNA]</scope>
    <source>
        <strain evidence="3 4">P-1M</strain>
    </source>
</reference>
<dbReference type="RefSeq" id="WP_096482832.1">
    <property type="nucleotide sequence ID" value="NZ_AP014809.1"/>
</dbReference>
<name>A0A169QBQ6_9HYPH</name>
<accession>A0A169QBQ6</accession>
<dbReference type="InterPro" id="IPR011762">
    <property type="entry name" value="COA_CT_N"/>
</dbReference>
<dbReference type="GO" id="GO:0016740">
    <property type="term" value="F:transferase activity"/>
    <property type="evidence" value="ECO:0007669"/>
    <property type="project" value="UniProtKB-KW"/>
</dbReference>
<dbReference type="InterPro" id="IPR034733">
    <property type="entry name" value="AcCoA_carboxyl_beta"/>
</dbReference>
<dbReference type="PANTHER" id="PTHR42995:SF1">
    <property type="entry name" value="MALONATE DECARBOXYLASE BETA SUBUNIT"/>
    <property type="match status" value="1"/>
</dbReference>
<dbReference type="OrthoDB" id="5502755at2"/>
<dbReference type="SUPFAM" id="SSF52096">
    <property type="entry name" value="ClpP/crotonase"/>
    <property type="match status" value="1"/>
</dbReference>
<dbReference type="PROSITE" id="PS50980">
    <property type="entry name" value="COA_CT_NTER"/>
    <property type="match status" value="1"/>
</dbReference>
<dbReference type="NCBIfam" id="NF005530">
    <property type="entry name" value="PRK07189.1"/>
    <property type="match status" value="1"/>
</dbReference>
<dbReference type="InterPro" id="IPR029045">
    <property type="entry name" value="ClpP/crotonase-like_dom_sf"/>
</dbReference>
<keyword evidence="1" id="KW-0808">Transferase</keyword>
<organism evidence="3 4">
    <name type="scientific">Methylorubrum populi</name>
    <dbReference type="NCBI Taxonomy" id="223967"/>
    <lineage>
        <taxon>Bacteria</taxon>
        <taxon>Pseudomonadati</taxon>
        <taxon>Pseudomonadota</taxon>
        <taxon>Alphaproteobacteria</taxon>
        <taxon>Hyphomicrobiales</taxon>
        <taxon>Methylobacteriaceae</taxon>
        <taxon>Methylorubrum</taxon>
    </lineage>
</organism>
<dbReference type="Proteomes" id="UP000218288">
    <property type="component" value="Chromosome"/>
</dbReference>
<evidence type="ECO:0000313" key="4">
    <source>
        <dbReference type="Proteomes" id="UP000218288"/>
    </source>
</evidence>
<gene>
    <name evidence="3" type="primary">mdcD</name>
    <name evidence="3" type="ORF">MPPM_0058</name>
</gene>